<dbReference type="Pfam" id="PF22600">
    <property type="entry name" value="MTPAP-like_central"/>
    <property type="match status" value="1"/>
</dbReference>
<dbReference type="EMBL" id="BLBS01000025">
    <property type="protein sequence ID" value="GET88126.1"/>
    <property type="molecule type" value="Genomic_DNA"/>
</dbReference>
<dbReference type="VEuPathDB" id="TriTrypDB:LtaPh_2006500"/>
<sequence>MQAGKRKFIAESIAKYRASELTSSDKAVVADLRVRLLDLCSRCVNKAALELFGSLATGFCTTGADADLSLTFRNFSPWLSGIEAVDAQHFKRLARVGREAGEMGMENVRLVNACIPVVQFLDAISGIRCDLTIGNLGGVENSKILAEIHSTLPDFYGAYVYLVKEWAKNCEVVAPDKSMFNSFTMTTMSLMVLQELGLLPIFVPTGAYGELTLPDVRKALESFQLPPVYEGIGQDDERLGEAVYFCLVRFAEYYSKFDFRNGTVSLMCPRRHRSLYAKIAKQHIELLGERKQKEWSAYLFGGNGDRGVSTSSRFPQRAFEESMRHETLQRQADTAFVVEDFVNYVNCGRRVPPGRAAKIDLEFKRLYEKLCDETNVSFSDVYRETHTIPYTHKLDRPDPRVETFATKQ</sequence>
<dbReference type="Gene3D" id="1.10.1410.10">
    <property type="match status" value="1"/>
</dbReference>
<dbReference type="GO" id="GO:0050265">
    <property type="term" value="F:RNA uridylyltransferase activity"/>
    <property type="evidence" value="ECO:0007669"/>
    <property type="project" value="UniProtKB-EC"/>
</dbReference>
<keyword evidence="5" id="KW-1185">Reference proteome</keyword>
<comment type="caution">
    <text evidence="4">The sequence shown here is derived from an EMBL/GenBank/DDBJ whole genome shotgun (WGS) entry which is preliminary data.</text>
</comment>
<comment type="catalytic activity">
    <reaction evidence="2">
        <text>RNA(n) + UTP = RNA(n)-3'-uridine ribonucleotide + diphosphate</text>
        <dbReference type="Rhea" id="RHEA:14785"/>
        <dbReference type="Rhea" id="RHEA-COMP:14527"/>
        <dbReference type="Rhea" id="RHEA-COMP:17348"/>
        <dbReference type="ChEBI" id="CHEBI:33019"/>
        <dbReference type="ChEBI" id="CHEBI:46398"/>
        <dbReference type="ChEBI" id="CHEBI:140395"/>
        <dbReference type="ChEBI" id="CHEBI:173116"/>
        <dbReference type="EC" id="2.7.7.52"/>
    </reaction>
</comment>
<dbReference type="CDD" id="cd05402">
    <property type="entry name" value="NT_PAP_TUTase"/>
    <property type="match status" value="1"/>
</dbReference>
<evidence type="ECO:0000313" key="4">
    <source>
        <dbReference type="EMBL" id="GET88126.1"/>
    </source>
</evidence>
<feature type="domain" description="Poly(A) RNA polymerase mitochondrial-like central palm" evidence="3">
    <location>
        <begin position="13"/>
        <end position="146"/>
    </location>
</feature>
<evidence type="ECO:0000259" key="3">
    <source>
        <dbReference type="Pfam" id="PF22600"/>
    </source>
</evidence>
<dbReference type="PANTHER" id="PTHR12271">
    <property type="entry name" value="POLY A POLYMERASE CID PAP -RELATED"/>
    <property type="match status" value="1"/>
</dbReference>
<dbReference type="AlphaFoldDB" id="A0A640KEJ5"/>
<dbReference type="Proteomes" id="UP000419144">
    <property type="component" value="Unassembled WGS sequence"/>
</dbReference>
<dbReference type="SUPFAM" id="SSF81301">
    <property type="entry name" value="Nucleotidyltransferase"/>
    <property type="match status" value="1"/>
</dbReference>
<reference evidence="4" key="1">
    <citation type="submission" date="2019-11" db="EMBL/GenBank/DDBJ databases">
        <title>Leishmania tarentolae CDS.</title>
        <authorList>
            <person name="Goto Y."/>
            <person name="Yamagishi J."/>
        </authorList>
    </citation>
    <scope>NUCLEOTIDE SEQUENCE [LARGE SCALE GENOMIC DNA]</scope>
    <source>
        <strain evidence="4">Parrot Tar II</strain>
    </source>
</reference>
<dbReference type="FunFam" id="3.30.460.10:FF:000069">
    <property type="entry name" value="Mitochondrial editosome-like complex associated TUTase"/>
    <property type="match status" value="1"/>
</dbReference>
<evidence type="ECO:0000313" key="5">
    <source>
        <dbReference type="Proteomes" id="UP000419144"/>
    </source>
</evidence>
<proteinExistence type="predicted"/>
<evidence type="ECO:0000256" key="2">
    <source>
        <dbReference type="ARBA" id="ARBA00049105"/>
    </source>
</evidence>
<dbReference type="Gene3D" id="3.30.460.10">
    <property type="entry name" value="Beta Polymerase, domain 2"/>
    <property type="match status" value="1"/>
</dbReference>
<evidence type="ECO:0000256" key="1">
    <source>
        <dbReference type="ARBA" id="ARBA00012472"/>
    </source>
</evidence>
<organism evidence="4 5">
    <name type="scientific">Leishmania tarentolae</name>
    <name type="common">Sauroleishmania tarentolae</name>
    <dbReference type="NCBI Taxonomy" id="5689"/>
    <lineage>
        <taxon>Eukaryota</taxon>
        <taxon>Discoba</taxon>
        <taxon>Euglenozoa</taxon>
        <taxon>Kinetoplastea</taxon>
        <taxon>Metakinetoplastina</taxon>
        <taxon>Trypanosomatida</taxon>
        <taxon>Trypanosomatidae</taxon>
        <taxon>Leishmaniinae</taxon>
        <taxon>Leishmania</taxon>
        <taxon>lizard Leishmania</taxon>
    </lineage>
</organism>
<dbReference type="InterPro" id="IPR043519">
    <property type="entry name" value="NT_sf"/>
</dbReference>
<dbReference type="GO" id="GO:0031123">
    <property type="term" value="P:RNA 3'-end processing"/>
    <property type="evidence" value="ECO:0007669"/>
    <property type="project" value="TreeGrafter"/>
</dbReference>
<dbReference type="GO" id="GO:0005739">
    <property type="term" value="C:mitochondrion"/>
    <property type="evidence" value="ECO:0007669"/>
    <property type="project" value="UniProtKB-ARBA"/>
</dbReference>
<protein>
    <recommendedName>
        <fullName evidence="1">RNA uridylyltransferase</fullName>
        <ecNumber evidence="1">2.7.7.52</ecNumber>
    </recommendedName>
</protein>
<dbReference type="EC" id="2.7.7.52" evidence="1"/>
<dbReference type="InterPro" id="IPR054708">
    <property type="entry name" value="MTPAP-like_central"/>
</dbReference>
<gene>
    <name evidence="4" type="ORF">LtaPh_2006500</name>
</gene>
<dbReference type="PANTHER" id="PTHR12271:SF97">
    <property type="entry name" value="MITOCHONDRIAL EDITOSOME-LIKE COMPLEX ASSOCIATED TUTASE"/>
    <property type="match status" value="1"/>
</dbReference>
<name>A0A640KEJ5_LEITA</name>
<accession>A0A640KEJ5</accession>
<dbReference type="SUPFAM" id="SSF81631">
    <property type="entry name" value="PAP/OAS1 substrate-binding domain"/>
    <property type="match status" value="1"/>
</dbReference>
<dbReference type="OrthoDB" id="2274644at2759"/>